<organism evidence="13 14">
    <name type="scientific">Chitinophaga defluvii</name>
    <dbReference type="NCBI Taxonomy" id="3163343"/>
    <lineage>
        <taxon>Bacteria</taxon>
        <taxon>Pseudomonadati</taxon>
        <taxon>Bacteroidota</taxon>
        <taxon>Chitinophagia</taxon>
        <taxon>Chitinophagales</taxon>
        <taxon>Chitinophagaceae</taxon>
        <taxon>Chitinophaga</taxon>
    </lineage>
</organism>
<keyword evidence="10 11" id="KW-0472">Membrane</keyword>
<evidence type="ECO:0000313" key="13">
    <source>
        <dbReference type="EMBL" id="MET6998425.1"/>
    </source>
</evidence>
<keyword evidence="14" id="KW-1185">Reference proteome</keyword>
<proteinExistence type="inferred from homology"/>
<feature type="transmembrane region" description="Helical" evidence="11">
    <location>
        <begin position="106"/>
        <end position="131"/>
    </location>
</feature>
<evidence type="ECO:0000256" key="2">
    <source>
        <dbReference type="ARBA" id="ARBA00004141"/>
    </source>
</evidence>
<dbReference type="CDD" id="cd06163">
    <property type="entry name" value="S2P-M50_PDZ_RseP-like"/>
    <property type="match status" value="1"/>
</dbReference>
<dbReference type="PANTHER" id="PTHR42837:SF2">
    <property type="entry name" value="MEMBRANE METALLOPROTEASE ARASP2, CHLOROPLASTIC-RELATED"/>
    <property type="match status" value="1"/>
</dbReference>
<dbReference type="InterPro" id="IPR008915">
    <property type="entry name" value="Peptidase_M50"/>
</dbReference>
<comment type="cofactor">
    <cofactor evidence="1 11">
        <name>Zn(2+)</name>
        <dbReference type="ChEBI" id="CHEBI:29105"/>
    </cofactor>
</comment>
<dbReference type="GO" id="GO:0008237">
    <property type="term" value="F:metallopeptidase activity"/>
    <property type="evidence" value="ECO:0007669"/>
    <property type="project" value="UniProtKB-KW"/>
</dbReference>
<evidence type="ECO:0000256" key="4">
    <source>
        <dbReference type="ARBA" id="ARBA00022670"/>
    </source>
</evidence>
<keyword evidence="5 11" id="KW-0812">Transmembrane</keyword>
<reference evidence="13 14" key="1">
    <citation type="submission" date="2024-06" db="EMBL/GenBank/DDBJ databases">
        <title>Chitinophaga defluvii sp. nov., isolated from municipal sewage.</title>
        <authorList>
            <person name="Zhang L."/>
        </authorList>
    </citation>
    <scope>NUCLEOTIDE SEQUENCE [LARGE SCALE GENOMIC DNA]</scope>
    <source>
        <strain evidence="13 14">H8</strain>
    </source>
</reference>
<evidence type="ECO:0000256" key="1">
    <source>
        <dbReference type="ARBA" id="ARBA00001947"/>
    </source>
</evidence>
<keyword evidence="11" id="KW-0479">Metal-binding</keyword>
<dbReference type="SUPFAM" id="SSF50156">
    <property type="entry name" value="PDZ domain-like"/>
    <property type="match status" value="2"/>
</dbReference>
<keyword evidence="7 11" id="KW-0862">Zinc</keyword>
<keyword evidence="4" id="KW-0645">Protease</keyword>
<dbReference type="RefSeq" id="WP_354661059.1">
    <property type="nucleotide sequence ID" value="NZ_JBEXAC010000001.1"/>
</dbReference>
<dbReference type="PANTHER" id="PTHR42837">
    <property type="entry name" value="REGULATOR OF SIGMA-E PROTEASE RSEP"/>
    <property type="match status" value="1"/>
</dbReference>
<evidence type="ECO:0000256" key="6">
    <source>
        <dbReference type="ARBA" id="ARBA00022801"/>
    </source>
</evidence>
<accession>A0ABV2T716</accession>
<keyword evidence="8 11" id="KW-1133">Transmembrane helix</keyword>
<dbReference type="Gene3D" id="2.30.42.10">
    <property type="match status" value="1"/>
</dbReference>
<comment type="similarity">
    <text evidence="3 11">Belongs to the peptidase M50B family.</text>
</comment>
<evidence type="ECO:0000256" key="11">
    <source>
        <dbReference type="RuleBase" id="RU362031"/>
    </source>
</evidence>
<feature type="transmembrane region" description="Helical" evidence="11">
    <location>
        <begin position="414"/>
        <end position="433"/>
    </location>
</feature>
<feature type="transmembrane region" description="Helical" evidence="11">
    <location>
        <begin position="6"/>
        <end position="26"/>
    </location>
</feature>
<dbReference type="Proteomes" id="UP001549749">
    <property type="component" value="Unassembled WGS sequence"/>
</dbReference>
<evidence type="ECO:0000256" key="5">
    <source>
        <dbReference type="ARBA" id="ARBA00022692"/>
    </source>
</evidence>
<evidence type="ECO:0000256" key="10">
    <source>
        <dbReference type="ARBA" id="ARBA00023136"/>
    </source>
</evidence>
<evidence type="ECO:0000256" key="8">
    <source>
        <dbReference type="ARBA" id="ARBA00022989"/>
    </source>
</evidence>
<evidence type="ECO:0000256" key="3">
    <source>
        <dbReference type="ARBA" id="ARBA00007931"/>
    </source>
</evidence>
<evidence type="ECO:0000259" key="12">
    <source>
        <dbReference type="Pfam" id="PF02163"/>
    </source>
</evidence>
<evidence type="ECO:0000256" key="7">
    <source>
        <dbReference type="ARBA" id="ARBA00022833"/>
    </source>
</evidence>
<feature type="domain" description="Peptidase M50" evidence="12">
    <location>
        <begin position="13"/>
        <end position="428"/>
    </location>
</feature>
<comment type="subcellular location">
    <subcellularLocation>
        <location evidence="2">Membrane</location>
        <topology evidence="2">Multi-pass membrane protein</topology>
    </subcellularLocation>
</comment>
<evidence type="ECO:0000313" key="14">
    <source>
        <dbReference type="Proteomes" id="UP001549749"/>
    </source>
</evidence>
<feature type="transmembrane region" description="Helical" evidence="11">
    <location>
        <begin position="375"/>
        <end position="402"/>
    </location>
</feature>
<dbReference type="InterPro" id="IPR004387">
    <property type="entry name" value="Pept_M50_Zn"/>
</dbReference>
<dbReference type="NCBIfam" id="TIGR00054">
    <property type="entry name" value="RIP metalloprotease RseP"/>
    <property type="match status" value="1"/>
</dbReference>
<gene>
    <name evidence="13" type="primary">rseP</name>
    <name evidence="13" type="ORF">ABR189_13650</name>
</gene>
<evidence type="ECO:0000256" key="9">
    <source>
        <dbReference type="ARBA" id="ARBA00023049"/>
    </source>
</evidence>
<comment type="caution">
    <text evidence="13">The sequence shown here is derived from an EMBL/GenBank/DDBJ whole genome shotgun (WGS) entry which is preliminary data.</text>
</comment>
<dbReference type="Pfam" id="PF02163">
    <property type="entry name" value="Peptidase_M50"/>
    <property type="match status" value="1"/>
</dbReference>
<sequence length="448" mass="50585">MTTQEILVKAGQLILSLSILVVLHELGHFIPAKLFKTRVEKFYLFFDPWFSLFKFKKGDTEYGVGWLPLGGYVKISGMVDESMDKEQMMQPPKPWEFRSKPTWQRLIIMIGGVTVNIILAFFIYAMMLWYWGDTYLPVQNVKNGIAVDSLGQSIGLRDGDAIIAVDSAAIQKFHTISGEVILREAKTIQVMRDGQELSLPIPDGFIRALIKQKTPFAYPRFPFVVDTFTEKSAGVKAGIRKGDQVISLNGEPTPYFSDFVKEIKKHKLEEISVGVIRGGDTLQIAAKVPEEGVLGIAPQSLSHFFEFKTQRYTFLEAIPAGFNKCVDMLVKYIQQLRLIFVSKEVKASESVGGFMSIGNMFPGTWDWVAFWEMTALLSIILAFMNILPIPALDGGHVLFLLYEMVTGRKPNEKFLEYAQIVGMVILLGLLLFANGMDLWRNIFSKWFA</sequence>
<dbReference type="InterPro" id="IPR036034">
    <property type="entry name" value="PDZ_sf"/>
</dbReference>
<dbReference type="EC" id="3.4.24.-" evidence="11"/>
<protein>
    <recommendedName>
        <fullName evidence="11">Zinc metalloprotease</fullName>
        <ecNumber evidence="11">3.4.24.-</ecNumber>
    </recommendedName>
</protein>
<keyword evidence="9 11" id="KW-0482">Metalloprotease</keyword>
<keyword evidence="6 11" id="KW-0378">Hydrolase</keyword>
<dbReference type="EMBL" id="JBEXAC010000001">
    <property type="protein sequence ID" value="MET6998425.1"/>
    <property type="molecule type" value="Genomic_DNA"/>
</dbReference>
<name>A0ABV2T716_9BACT</name>